<dbReference type="AlphaFoldDB" id="A0A0C1UP70"/>
<evidence type="ECO:0000313" key="1">
    <source>
        <dbReference type="EMBL" id="NEV67258.1"/>
    </source>
</evidence>
<proteinExistence type="predicted"/>
<reference evidence="1" key="3">
    <citation type="submission" date="2020-02" db="EMBL/GenBank/DDBJ databases">
        <authorList>
            <person name="Sarangi A.N."/>
            <person name="Ghosh S."/>
            <person name="Mukherjee M."/>
            <person name="Tripathy S."/>
        </authorList>
    </citation>
    <scope>NUCLEOTIDE SEQUENCE</scope>
    <source>
        <strain evidence="1">BDU141951</strain>
    </source>
</reference>
<reference evidence="1" key="1">
    <citation type="submission" date="2014-11" db="EMBL/GenBank/DDBJ databases">
        <authorList>
            <person name="Malar M.C."/>
            <person name="Sen D."/>
            <person name="Tripathy S."/>
        </authorList>
    </citation>
    <scope>NUCLEOTIDE SEQUENCE</scope>
    <source>
        <strain evidence="1">BDU141951</strain>
    </source>
</reference>
<reference evidence="1" key="2">
    <citation type="journal article" date="2015" name="Genome Announc.">
        <title>Draft Genome Sequence of Filamentous Marine Cyanobacterium Lyngbya confervoides Strain BDU141951.</title>
        <authorList>
            <person name="Chandrababunaidu M.M."/>
            <person name="Sen D."/>
            <person name="Tripathy S."/>
        </authorList>
    </citation>
    <scope>NUCLEOTIDE SEQUENCE</scope>
    <source>
        <strain evidence="1">BDU141951</strain>
    </source>
</reference>
<protein>
    <submittedName>
        <fullName evidence="1">Uncharacterized protein</fullName>
    </submittedName>
</protein>
<dbReference type="EMBL" id="JTHE02000003">
    <property type="protein sequence ID" value="NEV67258.1"/>
    <property type="molecule type" value="Genomic_DNA"/>
</dbReference>
<gene>
    <name evidence="1" type="ORF">QQ91_009025</name>
</gene>
<accession>A0A0C1UP70</accession>
<name>A0A0C1UP70_9CYAN</name>
<comment type="caution">
    <text evidence="1">The sequence shown here is derived from an EMBL/GenBank/DDBJ whole genome shotgun (WGS) entry which is preliminary data.</text>
</comment>
<organism evidence="1">
    <name type="scientific">Lyngbya confervoides BDU141951</name>
    <dbReference type="NCBI Taxonomy" id="1574623"/>
    <lineage>
        <taxon>Bacteria</taxon>
        <taxon>Bacillati</taxon>
        <taxon>Cyanobacteriota</taxon>
        <taxon>Cyanophyceae</taxon>
        <taxon>Oscillatoriophycideae</taxon>
        <taxon>Oscillatoriales</taxon>
        <taxon>Microcoleaceae</taxon>
        <taxon>Lyngbya</taxon>
    </lineage>
</organism>
<sequence length="86" mass="9480">MGTQSTAKTIFLLTSMVGWLIFGAALMYLFPAIADRLVNNDLTHTWMATLSRGSYQPMLGVVVGGVACAFSTLLTVVWYQQFEERA</sequence>